<evidence type="ECO:0000313" key="2">
    <source>
        <dbReference type="EMBL" id="RDW83351.1"/>
    </source>
</evidence>
<dbReference type="EMBL" id="PDLN01000006">
    <property type="protein sequence ID" value="RDW83351.1"/>
    <property type="molecule type" value="Genomic_DNA"/>
</dbReference>
<gene>
    <name evidence="2" type="ORF">BP5796_04842</name>
</gene>
<evidence type="ECO:0000313" key="3">
    <source>
        <dbReference type="Proteomes" id="UP000256328"/>
    </source>
</evidence>
<reference evidence="2 3" key="1">
    <citation type="journal article" date="2018" name="IMA Fungus">
        <title>IMA Genome-F 9: Draft genome sequence of Annulohypoxylon stygium, Aspergillus mulundensis, Berkeleyomyces basicola (syn. Thielaviopsis basicola), Ceratocystis smalleyi, two Cercospora beticola strains, Coleophoma cylindrospora, Fusarium fracticaudum, Phialophora cf. hyalina, and Morchella septimelata.</title>
        <authorList>
            <person name="Wingfield B.D."/>
            <person name="Bills G.F."/>
            <person name="Dong Y."/>
            <person name="Huang W."/>
            <person name="Nel W.J."/>
            <person name="Swalarsk-Parry B.S."/>
            <person name="Vaghefi N."/>
            <person name="Wilken P.M."/>
            <person name="An Z."/>
            <person name="de Beer Z.W."/>
            <person name="De Vos L."/>
            <person name="Chen L."/>
            <person name="Duong T.A."/>
            <person name="Gao Y."/>
            <person name="Hammerbacher A."/>
            <person name="Kikkert J.R."/>
            <person name="Li Y."/>
            <person name="Li H."/>
            <person name="Li K."/>
            <person name="Li Q."/>
            <person name="Liu X."/>
            <person name="Ma X."/>
            <person name="Naidoo K."/>
            <person name="Pethybridge S.J."/>
            <person name="Sun J."/>
            <person name="Steenkamp E.T."/>
            <person name="van der Nest M.A."/>
            <person name="van Wyk S."/>
            <person name="Wingfield M.J."/>
            <person name="Xiong C."/>
            <person name="Yue Q."/>
            <person name="Zhang X."/>
        </authorList>
    </citation>
    <scope>NUCLEOTIDE SEQUENCE [LARGE SCALE GENOMIC DNA]</scope>
    <source>
        <strain evidence="2 3">BP5796</strain>
    </source>
</reference>
<keyword evidence="3" id="KW-1185">Reference proteome</keyword>
<organism evidence="2 3">
    <name type="scientific">Coleophoma crateriformis</name>
    <dbReference type="NCBI Taxonomy" id="565419"/>
    <lineage>
        <taxon>Eukaryota</taxon>
        <taxon>Fungi</taxon>
        <taxon>Dikarya</taxon>
        <taxon>Ascomycota</taxon>
        <taxon>Pezizomycotina</taxon>
        <taxon>Leotiomycetes</taxon>
        <taxon>Helotiales</taxon>
        <taxon>Dermateaceae</taxon>
        <taxon>Coleophoma</taxon>
    </lineage>
</organism>
<feature type="region of interest" description="Disordered" evidence="1">
    <location>
        <begin position="22"/>
        <end position="44"/>
    </location>
</feature>
<comment type="caution">
    <text evidence="2">The sequence shown here is derived from an EMBL/GenBank/DDBJ whole genome shotgun (WGS) entry which is preliminary data.</text>
</comment>
<proteinExistence type="predicted"/>
<protein>
    <submittedName>
        <fullName evidence="2">Uncharacterized protein</fullName>
    </submittedName>
</protein>
<dbReference type="Proteomes" id="UP000256328">
    <property type="component" value="Unassembled WGS sequence"/>
</dbReference>
<sequence length="121" mass="12703">MGGSDVAGIRILNLLGHGKVPLPVRRRPRAPHPTGKDPSFSASRRMHCSIADASLAEDDLQLQGRVHDWTGQQTHVGWHGSGKRVTTSCLAGAFPCAGLGCAVEMLLTAAAATTLAEQPIN</sequence>
<name>A0A3D8SB23_9HELO</name>
<evidence type="ECO:0000256" key="1">
    <source>
        <dbReference type="SAM" id="MobiDB-lite"/>
    </source>
</evidence>
<dbReference type="AlphaFoldDB" id="A0A3D8SB23"/>
<accession>A0A3D8SB23</accession>